<dbReference type="CDD" id="cd00590">
    <property type="entry name" value="RRM_SF"/>
    <property type="match status" value="1"/>
</dbReference>
<dbReference type="SUPFAM" id="SSF54928">
    <property type="entry name" value="RNA-binding domain, RBD"/>
    <property type="match status" value="1"/>
</dbReference>
<dbReference type="InterPro" id="IPR012677">
    <property type="entry name" value="Nucleotide-bd_a/b_plait_sf"/>
</dbReference>
<dbReference type="InterPro" id="IPR035979">
    <property type="entry name" value="RBD_domain_sf"/>
</dbReference>
<reference evidence="3 4" key="1">
    <citation type="journal article" date="2015" name="Genome Biol.">
        <title>Comparative genomics of Steinernema reveals deeply conserved gene regulatory networks.</title>
        <authorList>
            <person name="Dillman A.R."/>
            <person name="Macchietto M."/>
            <person name="Porter C.F."/>
            <person name="Rogers A."/>
            <person name="Williams B."/>
            <person name="Antoshechkin I."/>
            <person name="Lee M.M."/>
            <person name="Goodwin Z."/>
            <person name="Lu X."/>
            <person name="Lewis E.E."/>
            <person name="Goodrich-Blair H."/>
            <person name="Stock S.P."/>
            <person name="Adams B.J."/>
            <person name="Sternberg P.W."/>
            <person name="Mortazavi A."/>
        </authorList>
    </citation>
    <scope>NUCLEOTIDE SEQUENCE [LARGE SCALE GENOMIC DNA]</scope>
    <source>
        <strain evidence="3 4">ALL</strain>
    </source>
</reference>
<reference evidence="3 4" key="2">
    <citation type="journal article" date="2019" name="G3 (Bethesda)">
        <title>Hybrid Assembly of the Genome of the Entomopathogenic Nematode Steinernema carpocapsae Identifies the X-Chromosome.</title>
        <authorList>
            <person name="Serra L."/>
            <person name="Macchietto M."/>
            <person name="Macias-Munoz A."/>
            <person name="McGill C.J."/>
            <person name="Rodriguez I.M."/>
            <person name="Rodriguez B."/>
            <person name="Murad R."/>
            <person name="Mortazavi A."/>
        </authorList>
    </citation>
    <scope>NUCLEOTIDE SEQUENCE [LARGE SCALE GENOMIC DNA]</scope>
    <source>
        <strain evidence="3 4">ALL</strain>
    </source>
</reference>
<dbReference type="OrthoDB" id="8933311at2759"/>
<feature type="compositionally biased region" description="Basic and acidic residues" evidence="1">
    <location>
        <begin position="265"/>
        <end position="287"/>
    </location>
</feature>
<evidence type="ECO:0000313" key="3">
    <source>
        <dbReference type="EMBL" id="TKR72934.1"/>
    </source>
</evidence>
<feature type="compositionally biased region" description="Basic and acidic residues" evidence="1">
    <location>
        <begin position="351"/>
        <end position="362"/>
    </location>
</feature>
<feature type="compositionally biased region" description="Basic residues" evidence="1">
    <location>
        <begin position="312"/>
        <end position="331"/>
    </location>
</feature>
<feature type="region of interest" description="Disordered" evidence="1">
    <location>
        <begin position="1"/>
        <end position="34"/>
    </location>
</feature>
<evidence type="ECO:0000256" key="1">
    <source>
        <dbReference type="SAM" id="MobiDB-lite"/>
    </source>
</evidence>
<dbReference type="Pfam" id="PF00076">
    <property type="entry name" value="RRM_1"/>
    <property type="match status" value="1"/>
</dbReference>
<comment type="caution">
    <text evidence="3">The sequence shown here is derived from an EMBL/GenBank/DDBJ whole genome shotgun (WGS) entry which is preliminary data.</text>
</comment>
<dbReference type="Proteomes" id="UP000298663">
    <property type="component" value="Unassembled WGS sequence"/>
</dbReference>
<feature type="region of interest" description="Disordered" evidence="1">
    <location>
        <begin position="146"/>
        <end position="231"/>
    </location>
</feature>
<feature type="domain" description="RRM" evidence="2">
    <location>
        <begin position="56"/>
        <end position="126"/>
    </location>
</feature>
<dbReference type="InterPro" id="IPR000504">
    <property type="entry name" value="RRM_dom"/>
</dbReference>
<evidence type="ECO:0000313" key="4">
    <source>
        <dbReference type="Proteomes" id="UP000298663"/>
    </source>
</evidence>
<accession>A0A4U5MT97</accession>
<feature type="region of interest" description="Disordered" evidence="1">
    <location>
        <begin position="265"/>
        <end position="371"/>
    </location>
</feature>
<dbReference type="Gene3D" id="3.30.70.330">
    <property type="match status" value="1"/>
</dbReference>
<feature type="compositionally biased region" description="Gly residues" evidence="1">
    <location>
        <begin position="1"/>
        <end position="13"/>
    </location>
</feature>
<proteinExistence type="predicted"/>
<feature type="compositionally biased region" description="Low complexity" evidence="1">
    <location>
        <begin position="14"/>
        <end position="24"/>
    </location>
</feature>
<dbReference type="EMBL" id="AZBU02000006">
    <property type="protein sequence ID" value="TKR72934.1"/>
    <property type="molecule type" value="Genomic_DNA"/>
</dbReference>
<sequence>MNYNGGGNSGGYNGNNSGYNGNNRGYRDRRSGQNSYQPYHKYQRVNEADVPESRHSVFVRGLPASITKEELQAFLEDRFGPMTYDFFKTKPDGRNIVAACRFDDKEHAKTFIERYSEILGYKVELSWFRDIRRYLQQYGELRNNGYHRDRHERRTSDYHSREDYERRTRRRTKSRSRSRSYSRSHSRSSSRSRRSRSRDSRSRSRSESPRRKRSRSPSVGPENAFRANSSLGQMLEEVKKNSMEKATPMSATPSVERDLEPVSPILKKEATHSPARTEESHDNKEIFSRPISSEGFVADSPRSVTEEEERRQRKKKEKKEKKKKDKKKRVARSSSPEDGESAEKRSRRQSPSKEVRRERRSPSMDANGDANISSMSKVFDFTPIVAAPKPSIPIQISTTVGGYDVVEKAKALAIAENERSTQEMASTTMVSHPDPITFTPIAATPVQATPVMATPTAVGVTPSASVEDVSEEQIFATNVHKFRRSLIETSTYLLPPSEKKKKHTIGGKEQEQRMREAKANLLSPFLRKRYQSRVKEIVEDCKDNMKHVASVTNMLIEADPELHERAKAAMLDVLVQIEEDSLHQMEVYVDELLSI</sequence>
<feature type="compositionally biased region" description="Basic and acidic residues" evidence="1">
    <location>
        <begin position="146"/>
        <end position="166"/>
    </location>
</feature>
<evidence type="ECO:0000259" key="2">
    <source>
        <dbReference type="SMART" id="SM00360"/>
    </source>
</evidence>
<dbReference type="GO" id="GO:0003723">
    <property type="term" value="F:RNA binding"/>
    <property type="evidence" value="ECO:0007669"/>
    <property type="project" value="InterPro"/>
</dbReference>
<organism evidence="3 4">
    <name type="scientific">Steinernema carpocapsae</name>
    <name type="common">Entomopathogenic nematode</name>
    <dbReference type="NCBI Taxonomy" id="34508"/>
    <lineage>
        <taxon>Eukaryota</taxon>
        <taxon>Metazoa</taxon>
        <taxon>Ecdysozoa</taxon>
        <taxon>Nematoda</taxon>
        <taxon>Chromadorea</taxon>
        <taxon>Rhabditida</taxon>
        <taxon>Tylenchina</taxon>
        <taxon>Panagrolaimomorpha</taxon>
        <taxon>Strongyloidoidea</taxon>
        <taxon>Steinernematidae</taxon>
        <taxon>Steinernema</taxon>
    </lineage>
</organism>
<name>A0A4U5MT97_STECR</name>
<dbReference type="AlphaFoldDB" id="A0A4U5MT97"/>
<gene>
    <name evidence="3" type="ORF">L596_020315</name>
</gene>
<dbReference type="SMART" id="SM00360">
    <property type="entry name" value="RRM"/>
    <property type="match status" value="1"/>
</dbReference>
<keyword evidence="4" id="KW-1185">Reference proteome</keyword>
<protein>
    <recommendedName>
        <fullName evidence="2">RRM domain-containing protein</fullName>
    </recommendedName>
</protein>
<dbReference type="STRING" id="34508.A0A4U5MT97"/>
<feature type="compositionally biased region" description="Basic and acidic residues" evidence="1">
    <location>
        <begin position="197"/>
        <end position="209"/>
    </location>
</feature>
<feature type="compositionally biased region" description="Basic residues" evidence="1">
    <location>
        <begin position="167"/>
        <end position="196"/>
    </location>
</feature>